<reference evidence="7 8" key="1">
    <citation type="submission" date="2018-07" db="EMBL/GenBank/DDBJ databases">
        <title>Motiliproteus coralliicola sp. nov., a bacterium isolated from Coral.</title>
        <authorList>
            <person name="Wang G."/>
        </authorList>
    </citation>
    <scope>NUCLEOTIDE SEQUENCE [LARGE SCALE GENOMIC DNA]</scope>
    <source>
        <strain evidence="7 8">C34</strain>
    </source>
</reference>
<dbReference type="AlphaFoldDB" id="A0A369WB34"/>
<dbReference type="RefSeq" id="WP_114696642.1">
    <property type="nucleotide sequence ID" value="NZ_QQOH01000004.1"/>
</dbReference>
<dbReference type="GO" id="GO:0005886">
    <property type="term" value="C:plasma membrane"/>
    <property type="evidence" value="ECO:0007669"/>
    <property type="project" value="UniProtKB-SubCell"/>
</dbReference>
<evidence type="ECO:0000256" key="1">
    <source>
        <dbReference type="ARBA" id="ARBA00004651"/>
    </source>
</evidence>
<evidence type="ECO:0000256" key="3">
    <source>
        <dbReference type="ARBA" id="ARBA00022692"/>
    </source>
</evidence>
<comment type="caution">
    <text evidence="7">The sequence shown here is derived from an EMBL/GenBank/DDBJ whole genome shotgun (WGS) entry which is preliminary data.</text>
</comment>
<evidence type="ECO:0000313" key="7">
    <source>
        <dbReference type="EMBL" id="RDE19022.1"/>
    </source>
</evidence>
<dbReference type="Pfam" id="PF03626">
    <property type="entry name" value="COX4_pro"/>
    <property type="match status" value="1"/>
</dbReference>
<evidence type="ECO:0000256" key="5">
    <source>
        <dbReference type="ARBA" id="ARBA00023136"/>
    </source>
</evidence>
<dbReference type="EMBL" id="QQOH01000004">
    <property type="protein sequence ID" value="RDE19022.1"/>
    <property type="molecule type" value="Genomic_DNA"/>
</dbReference>
<protein>
    <submittedName>
        <fullName evidence="7">Thiosulfate reductase</fullName>
    </submittedName>
</protein>
<organism evidence="7 8">
    <name type="scientific">Motiliproteus coralliicola</name>
    <dbReference type="NCBI Taxonomy" id="2283196"/>
    <lineage>
        <taxon>Bacteria</taxon>
        <taxon>Pseudomonadati</taxon>
        <taxon>Pseudomonadota</taxon>
        <taxon>Gammaproteobacteria</taxon>
        <taxon>Oceanospirillales</taxon>
        <taxon>Oceanospirillaceae</taxon>
        <taxon>Motiliproteus</taxon>
    </lineage>
</organism>
<accession>A0A369WB34</accession>
<keyword evidence="3 6" id="KW-0812">Transmembrane</keyword>
<gene>
    <name evidence="7" type="ORF">DV711_15600</name>
</gene>
<keyword evidence="2" id="KW-1003">Cell membrane</keyword>
<sequence length="96" mass="10735">MTLSYTRMLDAVWLLLMALTIGSALLAESADPSLLVTLFVAISVAVKGGLVVERFMELRTAHPYIRFSMGLFFIVLPLLMMLVFLFPEQIADLTRI</sequence>
<keyword evidence="5 6" id="KW-0472">Membrane</keyword>
<evidence type="ECO:0000313" key="8">
    <source>
        <dbReference type="Proteomes" id="UP000253769"/>
    </source>
</evidence>
<keyword evidence="8" id="KW-1185">Reference proteome</keyword>
<dbReference type="InterPro" id="IPR005171">
    <property type="entry name" value="Cyt_c_oxidase_su4_prok"/>
</dbReference>
<keyword evidence="4 6" id="KW-1133">Transmembrane helix</keyword>
<proteinExistence type="predicted"/>
<feature type="transmembrane region" description="Helical" evidence="6">
    <location>
        <begin position="64"/>
        <end position="86"/>
    </location>
</feature>
<evidence type="ECO:0000256" key="2">
    <source>
        <dbReference type="ARBA" id="ARBA00022475"/>
    </source>
</evidence>
<dbReference type="Proteomes" id="UP000253769">
    <property type="component" value="Unassembled WGS sequence"/>
</dbReference>
<dbReference type="OrthoDB" id="6227821at2"/>
<evidence type="ECO:0000256" key="4">
    <source>
        <dbReference type="ARBA" id="ARBA00022989"/>
    </source>
</evidence>
<feature type="transmembrane region" description="Helical" evidence="6">
    <location>
        <begin position="34"/>
        <end position="52"/>
    </location>
</feature>
<evidence type="ECO:0000256" key="6">
    <source>
        <dbReference type="SAM" id="Phobius"/>
    </source>
</evidence>
<comment type="subcellular location">
    <subcellularLocation>
        <location evidence="1">Cell membrane</location>
        <topology evidence="1">Multi-pass membrane protein</topology>
    </subcellularLocation>
</comment>
<name>A0A369WB34_9GAMM</name>